<protein>
    <recommendedName>
        <fullName evidence="4">Lipoprotein</fullName>
    </recommendedName>
</protein>
<gene>
    <name evidence="2" type="ORF">PU634_05645</name>
</gene>
<accession>A0AA50KQH8</accession>
<dbReference type="EMBL" id="CP118224">
    <property type="protein sequence ID" value="WMC11849.1"/>
    <property type="molecule type" value="Genomic_DNA"/>
</dbReference>
<name>A0AA50KQH8_9GAMM</name>
<sequence>MLALLRLWPALLLTGCAQLSPLVGKTPLPVINEYSPGVAVTQNAPPRLAALTFYAATPFNQAQAGACSEKLLLAQQPDTGIVRYTGRDMFSAEGLVNHSTSVYRVLPVQDRIRFELTLLAKVSGTTYGFRRIESARYDPLGLNSHDFAPLPPSGTETQQVYQRLQRLFRNMDGCIRGDEAGMNGTVLLSARE</sequence>
<evidence type="ECO:0008006" key="4">
    <source>
        <dbReference type="Google" id="ProtNLM"/>
    </source>
</evidence>
<organism evidence="2 3">
    <name type="scientific">Oceanimonas pelagia</name>
    <dbReference type="NCBI Taxonomy" id="3028314"/>
    <lineage>
        <taxon>Bacteria</taxon>
        <taxon>Pseudomonadati</taxon>
        <taxon>Pseudomonadota</taxon>
        <taxon>Gammaproteobacteria</taxon>
        <taxon>Aeromonadales</taxon>
        <taxon>Aeromonadaceae</taxon>
        <taxon>Oceanimonas</taxon>
    </lineage>
</organism>
<dbReference type="RefSeq" id="WP_306763084.1">
    <property type="nucleotide sequence ID" value="NZ_CP118224.1"/>
</dbReference>
<dbReference type="Proteomes" id="UP001223802">
    <property type="component" value="Chromosome"/>
</dbReference>
<proteinExistence type="predicted"/>
<feature type="chain" id="PRO_5041438096" description="Lipoprotein" evidence="1">
    <location>
        <begin position="20"/>
        <end position="192"/>
    </location>
</feature>
<evidence type="ECO:0000313" key="2">
    <source>
        <dbReference type="EMBL" id="WMC11849.1"/>
    </source>
</evidence>
<feature type="signal peptide" evidence="1">
    <location>
        <begin position="1"/>
        <end position="19"/>
    </location>
</feature>
<reference evidence="2 3" key="1">
    <citation type="submission" date="2023-02" db="EMBL/GenBank/DDBJ databases">
        <title>Complete genome sequence of a novel bacterium Oceanimonas sp. NTOU-MSR1 isolated from marine coast sediment.</title>
        <authorList>
            <person name="Yang H.-T."/>
            <person name="Chen Y.-L."/>
            <person name="Ho Y.-N."/>
        </authorList>
    </citation>
    <scope>NUCLEOTIDE SEQUENCE [LARGE SCALE GENOMIC DNA]</scope>
    <source>
        <strain evidence="2 3">NTOU-MSR1</strain>
    </source>
</reference>
<dbReference type="KEGG" id="ope:PU634_05645"/>
<evidence type="ECO:0000256" key="1">
    <source>
        <dbReference type="SAM" id="SignalP"/>
    </source>
</evidence>
<dbReference type="AlphaFoldDB" id="A0AA50KQH8"/>
<evidence type="ECO:0000313" key="3">
    <source>
        <dbReference type="Proteomes" id="UP001223802"/>
    </source>
</evidence>
<keyword evidence="3" id="KW-1185">Reference proteome</keyword>
<keyword evidence="1" id="KW-0732">Signal</keyword>